<feature type="site" description="Electron transfer via tryptophanyl radical" evidence="9">
    <location>
        <position position="315"/>
    </location>
</feature>
<evidence type="ECO:0000256" key="9">
    <source>
        <dbReference type="PIRSR" id="PIRSR602081-2"/>
    </source>
</evidence>
<feature type="binding site" evidence="8">
    <location>
        <begin position="240"/>
        <end position="244"/>
    </location>
    <ligand>
        <name>FAD</name>
        <dbReference type="ChEBI" id="CHEBI:57692"/>
    </ligand>
</feature>
<dbReference type="AlphaFoldDB" id="A7NS81"/>
<feature type="binding site" evidence="8">
    <location>
        <position position="281"/>
    </location>
    <ligand>
        <name>FAD</name>
        <dbReference type="ChEBI" id="CHEBI:57692"/>
    </ligand>
</feature>
<dbReference type="SMR" id="A7NS81"/>
<feature type="binding site" evidence="8">
    <location>
        <position position="228"/>
    </location>
    <ligand>
        <name>FAD</name>
        <dbReference type="ChEBI" id="CHEBI:57692"/>
    </ligand>
</feature>
<keyword evidence="4 8" id="KW-0285">Flavoprotein</keyword>
<dbReference type="PROSITE" id="PS51645">
    <property type="entry name" value="PHR_CRY_ALPHA_BETA"/>
    <property type="match status" value="1"/>
</dbReference>
<evidence type="ECO:0000259" key="11">
    <source>
        <dbReference type="PROSITE" id="PS51645"/>
    </source>
</evidence>
<dbReference type="GO" id="GO:0003677">
    <property type="term" value="F:DNA binding"/>
    <property type="evidence" value="ECO:0007669"/>
    <property type="project" value="TreeGrafter"/>
</dbReference>
<dbReference type="InterPro" id="IPR002081">
    <property type="entry name" value="Cryptochrome/DNA_photolyase_1"/>
</dbReference>
<comment type="cofactor">
    <cofactor evidence="8">
        <name>FAD</name>
        <dbReference type="ChEBI" id="CHEBI:57692"/>
    </cofactor>
    <text evidence="8">Binds 1 FAD per subunit.</text>
</comment>
<dbReference type="STRING" id="383372.Rcas_4411"/>
<evidence type="ECO:0000256" key="5">
    <source>
        <dbReference type="ARBA" id="ARBA00022827"/>
    </source>
</evidence>
<dbReference type="FunFam" id="1.10.579.10:FF:000003">
    <property type="entry name" value="Deoxyribodipyrimidine photo-lyase"/>
    <property type="match status" value="1"/>
</dbReference>
<sequence>MIWIHWFRRDLRLHDNPALHTASIRSDGRVIPLFILDDAILHAPRTGAARIAFMIAALRDLDANLRARGSRLVIRRGRTLDVIRAMVQETGATGVAWNRDYTPFARRRDAQVEAALRDLNVETSIAEDAVVFSPDDVRTGDGRPYTVYTPYRRRWRALTEQRRAEVLRAIEPPLLRPAPEAVADQTVPDHADLGIVVSQRIPPGGETHGAARLAAFVDLAAAHSIAGYAEGRDLLAEPATSRLSPYLRFGCVAPRQALRAALRLLDIVGDDHRTVRSIETWIGELAWRDFYYQILWHYPHVVRRSFKPQYDALAWENDPALFDAWKEGRTGYPIIDAAMHQLRQEAWMHNRARMIVASFLTKDLLIDWRWGERYFMQQLVDGDHAANNGGWQWSAGTGTDAQPYFRIFNPVSQGQKFDPKGLYVRRYLPELAQVPDRYIHAPWTMPRAEQQRCGVVIGRDYPAPIVDHAERRMRALALYRAVSSVAL</sequence>
<reference evidence="12 13" key="1">
    <citation type="submission" date="2007-08" db="EMBL/GenBank/DDBJ databases">
        <title>Complete sequence of Roseiflexus castenholzii DSM 13941.</title>
        <authorList>
            <consortium name="US DOE Joint Genome Institute"/>
            <person name="Copeland A."/>
            <person name="Lucas S."/>
            <person name="Lapidus A."/>
            <person name="Barry K."/>
            <person name="Glavina del Rio T."/>
            <person name="Dalin E."/>
            <person name="Tice H."/>
            <person name="Pitluck S."/>
            <person name="Thompson L.S."/>
            <person name="Brettin T."/>
            <person name="Bruce D."/>
            <person name="Detter J.C."/>
            <person name="Han C."/>
            <person name="Tapia R."/>
            <person name="Schmutz J."/>
            <person name="Larimer F."/>
            <person name="Land M."/>
            <person name="Hauser L."/>
            <person name="Kyrpides N."/>
            <person name="Mikhailova N."/>
            <person name="Bryant D.A."/>
            <person name="Hanada S."/>
            <person name="Tsukatani Y."/>
            <person name="Richardson P."/>
        </authorList>
    </citation>
    <scope>NUCLEOTIDE SEQUENCE [LARGE SCALE GENOMIC DNA]</scope>
    <source>
        <strain evidence="13">DSM 13941 / HLO8</strain>
    </source>
</reference>
<dbReference type="PRINTS" id="PR00147">
    <property type="entry name" value="DNAPHOTLYASE"/>
</dbReference>
<comment type="catalytic activity">
    <reaction evidence="7">
        <text>cyclobutadipyrimidine (in DNA) = 2 pyrimidine residues (in DNA).</text>
        <dbReference type="EC" id="4.1.99.3"/>
    </reaction>
</comment>
<protein>
    <recommendedName>
        <fullName evidence="3">Deoxyribodipyrimidine photo-lyase</fullName>
        <ecNumber evidence="2">4.1.99.3</ecNumber>
    </recommendedName>
</protein>
<evidence type="ECO:0000256" key="1">
    <source>
        <dbReference type="ARBA" id="ARBA00001932"/>
    </source>
</evidence>
<dbReference type="PANTHER" id="PTHR11455">
    <property type="entry name" value="CRYPTOCHROME"/>
    <property type="match status" value="1"/>
</dbReference>
<name>A7NS81_ROSCS</name>
<organism evidence="12 13">
    <name type="scientific">Roseiflexus castenholzii (strain DSM 13941 / HLO8)</name>
    <dbReference type="NCBI Taxonomy" id="383372"/>
    <lineage>
        <taxon>Bacteria</taxon>
        <taxon>Bacillati</taxon>
        <taxon>Chloroflexota</taxon>
        <taxon>Chloroflexia</taxon>
        <taxon>Chloroflexales</taxon>
        <taxon>Roseiflexineae</taxon>
        <taxon>Roseiflexaceae</taxon>
        <taxon>Roseiflexus</taxon>
    </lineage>
</organism>
<dbReference type="OrthoDB" id="9772484at2"/>
<evidence type="ECO:0000256" key="2">
    <source>
        <dbReference type="ARBA" id="ARBA00013149"/>
    </source>
</evidence>
<comment type="similarity">
    <text evidence="10">Belongs to the DNA photolyase family.</text>
</comment>
<gene>
    <name evidence="12" type="ordered locus">Rcas_4411</name>
</gene>
<evidence type="ECO:0000256" key="8">
    <source>
        <dbReference type="PIRSR" id="PIRSR602081-1"/>
    </source>
</evidence>
<dbReference type="InterPro" id="IPR014729">
    <property type="entry name" value="Rossmann-like_a/b/a_fold"/>
</dbReference>
<proteinExistence type="inferred from homology"/>
<dbReference type="Pfam" id="PF00875">
    <property type="entry name" value="DNA_photolyase"/>
    <property type="match status" value="1"/>
</dbReference>
<evidence type="ECO:0000313" key="13">
    <source>
        <dbReference type="Proteomes" id="UP000000263"/>
    </source>
</evidence>
<dbReference type="eggNOG" id="COG0415">
    <property type="taxonomic scope" value="Bacteria"/>
</dbReference>
<dbReference type="InterPro" id="IPR036155">
    <property type="entry name" value="Crypto/Photolyase_N_sf"/>
</dbReference>
<keyword evidence="13" id="KW-1185">Reference proteome</keyword>
<evidence type="ECO:0000256" key="4">
    <source>
        <dbReference type="ARBA" id="ARBA00022630"/>
    </source>
</evidence>
<dbReference type="SUPFAM" id="SSF52425">
    <property type="entry name" value="Cryptochrome/photolyase, N-terminal domain"/>
    <property type="match status" value="1"/>
</dbReference>
<dbReference type="EMBL" id="CP000804">
    <property type="protein sequence ID" value="ABU60427.1"/>
    <property type="molecule type" value="Genomic_DNA"/>
</dbReference>
<dbReference type="GO" id="GO:0000719">
    <property type="term" value="P:photoreactive repair"/>
    <property type="evidence" value="ECO:0007669"/>
    <property type="project" value="UniProtKB-ARBA"/>
</dbReference>
<evidence type="ECO:0000313" key="12">
    <source>
        <dbReference type="EMBL" id="ABU60427.1"/>
    </source>
</evidence>
<feature type="domain" description="Photolyase/cryptochrome alpha/beta" evidence="11">
    <location>
        <begin position="1"/>
        <end position="131"/>
    </location>
</feature>
<keyword evidence="6 10" id="KW-0157">Chromophore</keyword>
<accession>A7NS81</accession>
<dbReference type="PROSITE" id="PS00691">
    <property type="entry name" value="DNA_PHOTOLYASES_1_2"/>
    <property type="match status" value="1"/>
</dbReference>
<dbReference type="PANTHER" id="PTHR11455:SF9">
    <property type="entry name" value="CRYPTOCHROME CIRCADIAN CLOCK 5 ISOFORM X1"/>
    <property type="match status" value="1"/>
</dbReference>
<feature type="binding site" evidence="8">
    <location>
        <begin position="284"/>
        <end position="291"/>
    </location>
    <ligand>
        <name>FAD</name>
        <dbReference type="ChEBI" id="CHEBI:57692"/>
    </ligand>
</feature>
<feature type="site" description="Electron transfer via tryptophanyl radical" evidence="9">
    <location>
        <position position="391"/>
    </location>
</feature>
<dbReference type="GO" id="GO:0003904">
    <property type="term" value="F:deoxyribodipyrimidine photo-lyase activity"/>
    <property type="evidence" value="ECO:0007669"/>
    <property type="project" value="UniProtKB-EC"/>
</dbReference>
<dbReference type="HOGENOM" id="CLU_010348_2_2_0"/>
<dbReference type="Proteomes" id="UP000000263">
    <property type="component" value="Chromosome"/>
</dbReference>
<dbReference type="InterPro" id="IPR036134">
    <property type="entry name" value="Crypto/Photolyase_FAD-like_sf"/>
</dbReference>
<evidence type="ECO:0000256" key="6">
    <source>
        <dbReference type="ARBA" id="ARBA00022991"/>
    </source>
</evidence>
<dbReference type="EC" id="4.1.99.3" evidence="2"/>
<dbReference type="SUPFAM" id="SSF48173">
    <property type="entry name" value="Cryptochrome/photolyase FAD-binding domain"/>
    <property type="match status" value="1"/>
</dbReference>
<dbReference type="RefSeq" id="WP_012122848.1">
    <property type="nucleotide sequence ID" value="NC_009767.1"/>
</dbReference>
<dbReference type="InterPro" id="IPR018394">
    <property type="entry name" value="DNA_photolyase_1_CS_C"/>
</dbReference>
<dbReference type="GO" id="GO:0071949">
    <property type="term" value="F:FAD binding"/>
    <property type="evidence" value="ECO:0007669"/>
    <property type="project" value="TreeGrafter"/>
</dbReference>
<dbReference type="Gene3D" id="3.40.50.620">
    <property type="entry name" value="HUPs"/>
    <property type="match status" value="1"/>
</dbReference>
<evidence type="ECO:0000256" key="10">
    <source>
        <dbReference type="RuleBase" id="RU004182"/>
    </source>
</evidence>
<evidence type="ECO:0000256" key="3">
    <source>
        <dbReference type="ARBA" id="ARBA00014046"/>
    </source>
</evidence>
<dbReference type="KEGG" id="rca:Rcas_4411"/>
<dbReference type="Gene3D" id="1.25.40.80">
    <property type="match status" value="1"/>
</dbReference>
<dbReference type="InterPro" id="IPR005101">
    <property type="entry name" value="Cryptochr/Photolyase_FAD-bd"/>
</dbReference>
<keyword evidence="5 8" id="KW-0274">FAD</keyword>
<dbReference type="Pfam" id="PF03441">
    <property type="entry name" value="FAD_binding_7"/>
    <property type="match status" value="1"/>
</dbReference>
<keyword evidence="12" id="KW-0456">Lyase</keyword>
<feature type="binding site" evidence="8">
    <location>
        <begin position="381"/>
        <end position="383"/>
    </location>
    <ligand>
        <name>FAD</name>
        <dbReference type="ChEBI" id="CHEBI:57692"/>
    </ligand>
</feature>
<dbReference type="Gene3D" id="1.10.579.10">
    <property type="entry name" value="DNA Cyclobutane Dipyrimidine Photolyase, subunit A, domain 3"/>
    <property type="match status" value="1"/>
</dbReference>
<feature type="site" description="Electron transfer via tryptophanyl radical" evidence="9">
    <location>
        <position position="368"/>
    </location>
</feature>
<dbReference type="GO" id="GO:0009416">
    <property type="term" value="P:response to light stimulus"/>
    <property type="evidence" value="ECO:0007669"/>
    <property type="project" value="TreeGrafter"/>
</dbReference>
<dbReference type="InterPro" id="IPR006050">
    <property type="entry name" value="DNA_photolyase_N"/>
</dbReference>
<comment type="cofactor">
    <cofactor evidence="1">
        <name>(6R)-5,10-methylene-5,6,7,8-tetrahydrofolate</name>
        <dbReference type="ChEBI" id="CHEBI:15636"/>
    </cofactor>
</comment>
<evidence type="ECO:0000256" key="7">
    <source>
        <dbReference type="ARBA" id="ARBA00033999"/>
    </source>
</evidence>